<evidence type="ECO:0000256" key="1">
    <source>
        <dbReference type="SAM" id="MobiDB-lite"/>
    </source>
</evidence>
<comment type="caution">
    <text evidence="2">The sequence shown here is derived from an EMBL/GenBank/DDBJ whole genome shotgun (WGS) entry which is preliminary data.</text>
</comment>
<accession>A0AAV3ZX03</accession>
<evidence type="ECO:0000313" key="3">
    <source>
        <dbReference type="Proteomes" id="UP000735302"/>
    </source>
</evidence>
<feature type="region of interest" description="Disordered" evidence="1">
    <location>
        <begin position="1"/>
        <end position="22"/>
    </location>
</feature>
<organism evidence="2 3">
    <name type="scientific">Plakobranchus ocellatus</name>
    <dbReference type="NCBI Taxonomy" id="259542"/>
    <lineage>
        <taxon>Eukaryota</taxon>
        <taxon>Metazoa</taxon>
        <taxon>Spiralia</taxon>
        <taxon>Lophotrochozoa</taxon>
        <taxon>Mollusca</taxon>
        <taxon>Gastropoda</taxon>
        <taxon>Heterobranchia</taxon>
        <taxon>Euthyneura</taxon>
        <taxon>Panpulmonata</taxon>
        <taxon>Sacoglossa</taxon>
        <taxon>Placobranchoidea</taxon>
        <taxon>Plakobranchidae</taxon>
        <taxon>Plakobranchus</taxon>
    </lineage>
</organism>
<feature type="region of interest" description="Disordered" evidence="1">
    <location>
        <begin position="62"/>
        <end position="85"/>
    </location>
</feature>
<sequence length="85" mass="9634">MEAGISSPTKKNPNPKNHSWNRRKSEVLSVEWCKDLVPQQLADILSGSGIVQENIDGNRLHYYDTSDGEHDFSDSESDNKEELMD</sequence>
<keyword evidence="3" id="KW-1185">Reference proteome</keyword>
<proteinExistence type="predicted"/>
<gene>
    <name evidence="2" type="ORF">PoB_002543800</name>
</gene>
<reference evidence="2 3" key="1">
    <citation type="journal article" date="2021" name="Elife">
        <title>Chloroplast acquisition without the gene transfer in kleptoplastic sea slugs, Plakobranchus ocellatus.</title>
        <authorList>
            <person name="Maeda T."/>
            <person name="Takahashi S."/>
            <person name="Yoshida T."/>
            <person name="Shimamura S."/>
            <person name="Takaki Y."/>
            <person name="Nagai Y."/>
            <person name="Toyoda A."/>
            <person name="Suzuki Y."/>
            <person name="Arimoto A."/>
            <person name="Ishii H."/>
            <person name="Satoh N."/>
            <person name="Nishiyama T."/>
            <person name="Hasebe M."/>
            <person name="Maruyama T."/>
            <person name="Minagawa J."/>
            <person name="Obokata J."/>
            <person name="Shigenobu S."/>
        </authorList>
    </citation>
    <scope>NUCLEOTIDE SEQUENCE [LARGE SCALE GENOMIC DNA]</scope>
</reference>
<dbReference type="AlphaFoldDB" id="A0AAV3ZX03"/>
<protein>
    <submittedName>
        <fullName evidence="2">Uncharacterized protein</fullName>
    </submittedName>
</protein>
<dbReference type="EMBL" id="BLXT01002917">
    <property type="protein sequence ID" value="GFN98932.1"/>
    <property type="molecule type" value="Genomic_DNA"/>
</dbReference>
<name>A0AAV3ZX03_9GAST</name>
<feature type="compositionally biased region" description="Polar residues" evidence="1">
    <location>
        <begin position="1"/>
        <end position="18"/>
    </location>
</feature>
<evidence type="ECO:0000313" key="2">
    <source>
        <dbReference type="EMBL" id="GFN98932.1"/>
    </source>
</evidence>
<dbReference type="Proteomes" id="UP000735302">
    <property type="component" value="Unassembled WGS sequence"/>
</dbReference>